<comment type="similarity">
    <text evidence="2 12">Belongs to the FPP/GGPP synthase family.</text>
</comment>
<evidence type="ECO:0000256" key="5">
    <source>
        <dbReference type="ARBA" id="ARBA00022679"/>
    </source>
</evidence>
<accession>A0A4D7CPA8</accession>
<dbReference type="InterPro" id="IPR008949">
    <property type="entry name" value="Isoprenoid_synthase_dom_sf"/>
</dbReference>
<evidence type="ECO:0000256" key="1">
    <source>
        <dbReference type="ARBA" id="ARBA00001946"/>
    </source>
</evidence>
<evidence type="ECO:0000313" key="13">
    <source>
        <dbReference type="EMBL" id="QCI85935.1"/>
    </source>
</evidence>
<keyword evidence="6" id="KW-0479">Metal-binding</keyword>
<evidence type="ECO:0000313" key="14">
    <source>
        <dbReference type="Proteomes" id="UP000298615"/>
    </source>
</evidence>
<dbReference type="FunFam" id="1.10.600.10:FF:000001">
    <property type="entry name" value="Geranylgeranyl diphosphate synthase"/>
    <property type="match status" value="1"/>
</dbReference>
<sequence length="295" mass="31905">MSKTLALFSAQHLPQVEEHMFSFVKHYADEATLQTAMSYSLEAGGKRIRPLLVLATLDLLQVPITAAHYQVAGALEMIHTYSLIHDDLPAMDNDDLRRGKPTNHKVFGEGMAILAGDALLTESFHMVAQVALPAEVKVVILEQLALQSGSAGMIGGQVGDIEAENQQINLEHLASIHRRKTGALIKFAIDSAAIMAQANQAVSQHLHHYAEQFGIAFQIKDDILDVIGDEAVIGKKVGSDETLNKSTYTSLLGLDDAAKKLSEHIESGLASLEAITVLMPAADTSLLVELINKLR</sequence>
<comment type="catalytic activity">
    <reaction evidence="11">
        <text>isopentenyl diphosphate + (2E)-geranyl diphosphate = (2E,6E)-farnesyl diphosphate + diphosphate</text>
        <dbReference type="Rhea" id="RHEA:19361"/>
        <dbReference type="ChEBI" id="CHEBI:33019"/>
        <dbReference type="ChEBI" id="CHEBI:58057"/>
        <dbReference type="ChEBI" id="CHEBI:128769"/>
        <dbReference type="ChEBI" id="CHEBI:175763"/>
        <dbReference type="EC" id="2.5.1.10"/>
    </reaction>
</comment>
<dbReference type="NCBIfam" id="NF045485">
    <property type="entry name" value="FPPsyn"/>
    <property type="match status" value="1"/>
</dbReference>
<dbReference type="RefSeq" id="WP_136952776.1">
    <property type="nucleotide sequence ID" value="NZ_CP039712.1"/>
</dbReference>
<comment type="cofactor">
    <cofactor evidence="1">
        <name>Mg(2+)</name>
        <dbReference type="ChEBI" id="CHEBI:18420"/>
    </cofactor>
</comment>
<protein>
    <recommendedName>
        <fullName evidence="4">Farnesyl diphosphate synthase</fullName>
        <ecNumber evidence="3">2.5.1.10</ecNumber>
    </recommendedName>
    <alternativeName>
        <fullName evidence="10">(2E,6E)-farnesyl diphosphate synthase</fullName>
    </alternativeName>
    <alternativeName>
        <fullName evidence="9">Geranyltranstransferase</fullName>
    </alternativeName>
</protein>
<dbReference type="PROSITE" id="PS00444">
    <property type="entry name" value="POLYPRENYL_SYNTHASE_2"/>
    <property type="match status" value="1"/>
</dbReference>
<dbReference type="GO" id="GO:0046872">
    <property type="term" value="F:metal ion binding"/>
    <property type="evidence" value="ECO:0007669"/>
    <property type="project" value="UniProtKB-KW"/>
</dbReference>
<dbReference type="GO" id="GO:0016114">
    <property type="term" value="P:terpenoid biosynthetic process"/>
    <property type="evidence" value="ECO:0007669"/>
    <property type="project" value="UniProtKB-ARBA"/>
</dbReference>
<evidence type="ECO:0000256" key="12">
    <source>
        <dbReference type="RuleBase" id="RU004466"/>
    </source>
</evidence>
<dbReference type="InterPro" id="IPR053378">
    <property type="entry name" value="Prenyl_diphosphate_synthase"/>
</dbReference>
<dbReference type="PANTHER" id="PTHR43281">
    <property type="entry name" value="FARNESYL DIPHOSPHATE SYNTHASE"/>
    <property type="match status" value="1"/>
</dbReference>
<dbReference type="SFLD" id="SFLDS00005">
    <property type="entry name" value="Isoprenoid_Synthase_Type_I"/>
    <property type="match status" value="1"/>
</dbReference>
<keyword evidence="14" id="KW-1185">Reference proteome</keyword>
<evidence type="ECO:0000256" key="6">
    <source>
        <dbReference type="ARBA" id="ARBA00022723"/>
    </source>
</evidence>
<evidence type="ECO:0000256" key="9">
    <source>
        <dbReference type="ARBA" id="ARBA00032380"/>
    </source>
</evidence>
<dbReference type="InterPro" id="IPR033749">
    <property type="entry name" value="Polyprenyl_synt_CS"/>
</dbReference>
<keyword evidence="7" id="KW-0460">Magnesium</keyword>
<dbReference type="CDD" id="cd00685">
    <property type="entry name" value="Trans_IPPS_HT"/>
    <property type="match status" value="1"/>
</dbReference>
<evidence type="ECO:0000256" key="3">
    <source>
        <dbReference type="ARBA" id="ARBA00012439"/>
    </source>
</evidence>
<dbReference type="EMBL" id="CP039712">
    <property type="protein sequence ID" value="QCI85935.1"/>
    <property type="molecule type" value="Genomic_DNA"/>
</dbReference>
<dbReference type="Gene3D" id="1.10.600.10">
    <property type="entry name" value="Farnesyl Diphosphate Synthase"/>
    <property type="match status" value="1"/>
</dbReference>
<dbReference type="GO" id="GO:0004337">
    <property type="term" value="F:(2E,6E)-farnesyl diphosphate synthase activity"/>
    <property type="evidence" value="ECO:0007669"/>
    <property type="project" value="UniProtKB-EC"/>
</dbReference>
<evidence type="ECO:0000256" key="10">
    <source>
        <dbReference type="ARBA" id="ARBA00032873"/>
    </source>
</evidence>
<keyword evidence="8" id="KW-0414">Isoprene biosynthesis</keyword>
<evidence type="ECO:0000256" key="11">
    <source>
        <dbReference type="ARBA" id="ARBA00049399"/>
    </source>
</evidence>
<gene>
    <name evidence="13" type="ORF">FA707_02700</name>
</gene>
<dbReference type="PROSITE" id="PS00723">
    <property type="entry name" value="POLYPRENYL_SYNTHASE_1"/>
    <property type="match status" value="1"/>
</dbReference>
<keyword evidence="5 12" id="KW-0808">Transferase</keyword>
<dbReference type="EC" id="2.5.1.10" evidence="3"/>
<dbReference type="SUPFAM" id="SSF48576">
    <property type="entry name" value="Terpenoid synthases"/>
    <property type="match status" value="1"/>
</dbReference>
<dbReference type="Pfam" id="PF00348">
    <property type="entry name" value="polyprenyl_synt"/>
    <property type="match status" value="1"/>
</dbReference>
<dbReference type="KEGG" id="vao:FA707_02700"/>
<dbReference type="SFLD" id="SFLDG01017">
    <property type="entry name" value="Polyprenyl_Transferase_Like"/>
    <property type="match status" value="1"/>
</dbReference>
<dbReference type="InterPro" id="IPR000092">
    <property type="entry name" value="Polyprenyl_synt"/>
</dbReference>
<name>A0A4D7CPA8_9ENTE</name>
<dbReference type="Proteomes" id="UP000298615">
    <property type="component" value="Chromosome"/>
</dbReference>
<dbReference type="GO" id="GO:0005737">
    <property type="term" value="C:cytoplasm"/>
    <property type="evidence" value="ECO:0007669"/>
    <property type="project" value="UniProtKB-ARBA"/>
</dbReference>
<reference evidence="13" key="1">
    <citation type="submission" date="2019-04" db="EMBL/GenBank/DDBJ databases">
        <title>Vagococcus sp. nov., isolated from faeces of yaks (Bos grunniens).</title>
        <authorList>
            <person name="Ge Y."/>
        </authorList>
    </citation>
    <scope>NUCLEOTIDE SEQUENCE [LARGE SCALE GENOMIC DNA]</scope>
    <source>
        <strain evidence="13">MN-17</strain>
    </source>
</reference>
<dbReference type="AlphaFoldDB" id="A0A4D7CPA8"/>
<evidence type="ECO:0000256" key="8">
    <source>
        <dbReference type="ARBA" id="ARBA00023229"/>
    </source>
</evidence>
<organism evidence="13 14">
    <name type="scientific">Vagococcus zengguangii</name>
    <dbReference type="NCBI Taxonomy" id="2571750"/>
    <lineage>
        <taxon>Bacteria</taxon>
        <taxon>Bacillati</taxon>
        <taxon>Bacillota</taxon>
        <taxon>Bacilli</taxon>
        <taxon>Lactobacillales</taxon>
        <taxon>Enterococcaceae</taxon>
        <taxon>Vagococcus</taxon>
    </lineage>
</organism>
<evidence type="ECO:0000256" key="7">
    <source>
        <dbReference type="ARBA" id="ARBA00022842"/>
    </source>
</evidence>
<dbReference type="PANTHER" id="PTHR43281:SF1">
    <property type="entry name" value="FARNESYL DIPHOSPHATE SYNTHASE"/>
    <property type="match status" value="1"/>
</dbReference>
<dbReference type="OrthoDB" id="9805316at2"/>
<evidence type="ECO:0000256" key="2">
    <source>
        <dbReference type="ARBA" id="ARBA00006706"/>
    </source>
</evidence>
<proteinExistence type="inferred from homology"/>
<evidence type="ECO:0000256" key="4">
    <source>
        <dbReference type="ARBA" id="ARBA00015100"/>
    </source>
</evidence>